<evidence type="ECO:0000313" key="1">
    <source>
        <dbReference type="EMBL" id="CRZ06993.1"/>
    </source>
</evidence>
<organism evidence="1">
    <name type="scientific">Spongospora subterranea</name>
    <dbReference type="NCBI Taxonomy" id="70186"/>
    <lineage>
        <taxon>Eukaryota</taxon>
        <taxon>Sar</taxon>
        <taxon>Rhizaria</taxon>
        <taxon>Endomyxa</taxon>
        <taxon>Phytomyxea</taxon>
        <taxon>Plasmodiophorida</taxon>
        <taxon>Plasmodiophoridae</taxon>
        <taxon>Spongospora</taxon>
    </lineage>
</organism>
<protein>
    <submittedName>
        <fullName evidence="1">Uncharacterized protein</fullName>
    </submittedName>
</protein>
<dbReference type="EMBL" id="HACM01006573">
    <property type="protein sequence ID" value="CRZ07015.1"/>
    <property type="molecule type" value="Transcribed_RNA"/>
</dbReference>
<dbReference type="EMBL" id="HACM01006557">
    <property type="protein sequence ID" value="CRZ06999.1"/>
    <property type="molecule type" value="Transcribed_RNA"/>
</dbReference>
<proteinExistence type="predicted"/>
<dbReference type="EMBL" id="HACM01006564">
    <property type="protein sequence ID" value="CRZ07006.1"/>
    <property type="molecule type" value="Transcribed_RNA"/>
</dbReference>
<sequence>MLQFITDFAIKRGFRLARTTNRMNKERALEFFNDENIIQRRHVYCNIGNRGSKACPFHVPFTCHFHTREAVFKKGFNFEHNHVLSATLGYPCESNTGTADESGPPVPIWLCKRYSRYEFPTHSRHDSGDWMNRAKS</sequence>
<reference evidence="1" key="1">
    <citation type="submission" date="2015-04" db="EMBL/GenBank/DDBJ databases">
        <title>The genome sequence of the plant pathogenic Rhizarian Plasmodiophora brassicae reveals insights in its biotrophic life cycle and the origin of chitin synthesis.</title>
        <authorList>
            <person name="Schwelm A."/>
            <person name="Fogelqvist J."/>
            <person name="Knaust A."/>
            <person name="Julke S."/>
            <person name="Lilja T."/>
            <person name="Dhandapani V."/>
            <person name="Bonilla-Rosso G."/>
            <person name="Karlsson M."/>
            <person name="Shevchenko A."/>
            <person name="Choi S.R."/>
            <person name="Kim H.G."/>
            <person name="Park J.Y."/>
            <person name="Lim Y.P."/>
            <person name="Ludwig-Muller J."/>
            <person name="Dixelius C."/>
        </authorList>
    </citation>
    <scope>NUCLEOTIDE SEQUENCE</scope>
    <source>
        <tissue evidence="1">Potato root galls</tissue>
    </source>
</reference>
<dbReference type="AlphaFoldDB" id="A0A0H5QYD7"/>
<dbReference type="EMBL" id="HACM01006551">
    <property type="protein sequence ID" value="CRZ06993.1"/>
    <property type="molecule type" value="Transcribed_RNA"/>
</dbReference>
<name>A0A0H5QYD7_9EUKA</name>
<accession>A0A0H5QYD7</accession>
<dbReference type="EMBL" id="HACM01006568">
    <property type="protein sequence ID" value="CRZ07010.1"/>
    <property type="molecule type" value="Transcribed_RNA"/>
</dbReference>
<dbReference type="EMBL" id="HACM01006563">
    <property type="protein sequence ID" value="CRZ07005.1"/>
    <property type="molecule type" value="Transcribed_RNA"/>
</dbReference>